<dbReference type="RefSeq" id="WP_052821287.1">
    <property type="nucleotide sequence ID" value="NZ_CP039909.1"/>
</dbReference>
<gene>
    <name evidence="5" type="ORF">CFBP6624_25980</name>
</gene>
<evidence type="ECO:0000256" key="2">
    <source>
        <dbReference type="ARBA" id="ARBA00008520"/>
    </source>
</evidence>
<dbReference type="AlphaFoldDB" id="A0AAE6BS35"/>
<dbReference type="InterPro" id="IPR006059">
    <property type="entry name" value="SBP"/>
</dbReference>
<protein>
    <submittedName>
        <fullName evidence="5">Extracellular solute-binding protein</fullName>
    </submittedName>
</protein>
<proteinExistence type="inferred from homology"/>
<reference evidence="5 6" key="1">
    <citation type="submission" date="2019-04" db="EMBL/GenBank/DDBJ databases">
        <title>Complete genome sequence of Agrobacterium tumefaciens CFBP6624.</title>
        <authorList>
            <person name="Haryono M."/>
            <person name="Lin Y.-C."/>
            <person name="Lai E.-M."/>
            <person name="Kuo C.-H."/>
        </authorList>
    </citation>
    <scope>NUCLEOTIDE SEQUENCE [LARGE SCALE GENOMIC DNA]</scope>
    <source>
        <strain evidence="5 6">CFBP6624</strain>
        <plasmid evidence="6">patcfbp6624</plasmid>
    </source>
</reference>
<evidence type="ECO:0000256" key="3">
    <source>
        <dbReference type="ARBA" id="ARBA00022764"/>
    </source>
</evidence>
<keyword evidence="4" id="KW-0732">Signal</keyword>
<dbReference type="PANTHER" id="PTHR43649:SF12">
    <property type="entry name" value="DIACETYLCHITOBIOSE BINDING PROTEIN DASA"/>
    <property type="match status" value="1"/>
</dbReference>
<sequence>MALQSFKTLPVAALLAGLSCTAQAETLTLWGGSPELEPFYNHVAEQIKAAHPDFELKVETISLREHEKRLAFALPAGSAADIVEMQSEAPRYVQSGLLAPAPESVATFVNDPKNFHAVYSAAVSDGEHIYGVPLYHGQAALYYNTDKFTKAGLSAPPKTMEEYAAYAAKLTERDASGNPTASGWSLRLSGGGQGISEKFWINLHQFGGMLIEKQGEGWKAAIASEAGRKALKQYLEQLFVSKTVSPQMKADAEAFELGQTAMFIRESWVISDIAKKAPDLKYATAPLPVGSLVVPASLFVPVENNRSALAWEFVEKTNTPENLQWLLENVGWLPSRNNIDYAAIIAKKPVLEAFAAPPKDYTYFSLPPIAPSSEILTRFAARLEAAFTNPALATNDAAIDDVLAEAAKEIDTILKREGLLAK</sequence>
<evidence type="ECO:0000256" key="4">
    <source>
        <dbReference type="SAM" id="SignalP"/>
    </source>
</evidence>
<name>A0AAE6BS35_AGRTU</name>
<evidence type="ECO:0000256" key="1">
    <source>
        <dbReference type="ARBA" id="ARBA00004418"/>
    </source>
</evidence>
<dbReference type="InterPro" id="IPR050490">
    <property type="entry name" value="Bact_solute-bd_prot1"/>
</dbReference>
<comment type="similarity">
    <text evidence="2">Belongs to the bacterial solute-binding protein 1 family.</text>
</comment>
<evidence type="ECO:0000313" key="5">
    <source>
        <dbReference type="EMBL" id="QCM03639.1"/>
    </source>
</evidence>
<dbReference type="Pfam" id="PF13416">
    <property type="entry name" value="SBP_bac_8"/>
    <property type="match status" value="1"/>
</dbReference>
<geneLocation type="plasmid" evidence="6">
    <name>patcfbp6624</name>
</geneLocation>
<feature type="signal peptide" evidence="4">
    <location>
        <begin position="1"/>
        <end position="24"/>
    </location>
</feature>
<dbReference type="PROSITE" id="PS51257">
    <property type="entry name" value="PROKAR_LIPOPROTEIN"/>
    <property type="match status" value="1"/>
</dbReference>
<organism evidence="5 6">
    <name type="scientific">Agrobacterium tumefaciens</name>
    <dbReference type="NCBI Taxonomy" id="358"/>
    <lineage>
        <taxon>Bacteria</taxon>
        <taxon>Pseudomonadati</taxon>
        <taxon>Pseudomonadota</taxon>
        <taxon>Alphaproteobacteria</taxon>
        <taxon>Hyphomicrobiales</taxon>
        <taxon>Rhizobiaceae</taxon>
        <taxon>Rhizobium/Agrobacterium group</taxon>
        <taxon>Agrobacterium</taxon>
        <taxon>Agrobacterium tumefaciens complex</taxon>
    </lineage>
</organism>
<dbReference type="GO" id="GO:0042597">
    <property type="term" value="C:periplasmic space"/>
    <property type="evidence" value="ECO:0007669"/>
    <property type="project" value="UniProtKB-SubCell"/>
</dbReference>
<dbReference type="Gene3D" id="3.40.190.10">
    <property type="entry name" value="Periplasmic binding protein-like II"/>
    <property type="match status" value="1"/>
</dbReference>
<feature type="chain" id="PRO_5042054657" evidence="4">
    <location>
        <begin position="25"/>
        <end position="422"/>
    </location>
</feature>
<dbReference type="EMBL" id="CP039909">
    <property type="protein sequence ID" value="QCM03639.1"/>
    <property type="molecule type" value="Genomic_DNA"/>
</dbReference>
<dbReference type="Proteomes" id="UP000298646">
    <property type="component" value="Plasmid pAtCFBP6624"/>
</dbReference>
<keyword evidence="3" id="KW-0574">Periplasm</keyword>
<evidence type="ECO:0000313" key="6">
    <source>
        <dbReference type="Proteomes" id="UP000298646"/>
    </source>
</evidence>
<comment type="subcellular location">
    <subcellularLocation>
        <location evidence="1">Periplasm</location>
    </subcellularLocation>
</comment>
<dbReference type="SUPFAM" id="SSF53850">
    <property type="entry name" value="Periplasmic binding protein-like II"/>
    <property type="match status" value="1"/>
</dbReference>
<dbReference type="PANTHER" id="PTHR43649">
    <property type="entry name" value="ARABINOSE-BINDING PROTEIN-RELATED"/>
    <property type="match status" value="1"/>
</dbReference>
<keyword evidence="5" id="KW-0614">Plasmid</keyword>
<accession>A0AAE6BS35</accession>